<proteinExistence type="predicted"/>
<organism evidence="1 2">
    <name type="scientific">Albula goreensis</name>
    <dbReference type="NCBI Taxonomy" id="1534307"/>
    <lineage>
        <taxon>Eukaryota</taxon>
        <taxon>Metazoa</taxon>
        <taxon>Chordata</taxon>
        <taxon>Craniata</taxon>
        <taxon>Vertebrata</taxon>
        <taxon>Euteleostomi</taxon>
        <taxon>Actinopterygii</taxon>
        <taxon>Neopterygii</taxon>
        <taxon>Teleostei</taxon>
        <taxon>Albuliformes</taxon>
        <taxon>Albulidae</taxon>
        <taxon>Albula</taxon>
    </lineage>
</organism>
<evidence type="ECO:0000313" key="2">
    <source>
        <dbReference type="Proteomes" id="UP000829720"/>
    </source>
</evidence>
<dbReference type="Proteomes" id="UP000829720">
    <property type="component" value="Unassembled WGS sequence"/>
</dbReference>
<gene>
    <name evidence="1" type="ORF">AGOR_G00222810</name>
</gene>
<reference evidence="1" key="1">
    <citation type="submission" date="2021-01" db="EMBL/GenBank/DDBJ databases">
        <authorList>
            <person name="Zahm M."/>
            <person name="Roques C."/>
            <person name="Cabau C."/>
            <person name="Klopp C."/>
            <person name="Donnadieu C."/>
            <person name="Jouanno E."/>
            <person name="Lampietro C."/>
            <person name="Louis A."/>
            <person name="Herpin A."/>
            <person name="Echchiki A."/>
            <person name="Berthelot C."/>
            <person name="Parey E."/>
            <person name="Roest-Crollius H."/>
            <person name="Braasch I."/>
            <person name="Postlethwait J."/>
            <person name="Bobe J."/>
            <person name="Montfort J."/>
            <person name="Bouchez O."/>
            <person name="Begum T."/>
            <person name="Mejri S."/>
            <person name="Adams A."/>
            <person name="Chen W.-J."/>
            <person name="Guiguen Y."/>
        </authorList>
    </citation>
    <scope>NUCLEOTIDE SEQUENCE</scope>
    <source>
        <tissue evidence="1">Blood</tissue>
    </source>
</reference>
<dbReference type="EMBL" id="JAERUA010000022">
    <property type="protein sequence ID" value="KAI1884091.1"/>
    <property type="molecule type" value="Genomic_DNA"/>
</dbReference>
<name>A0A8T3CJD9_9TELE</name>
<dbReference type="AlphaFoldDB" id="A0A8T3CJD9"/>
<protein>
    <submittedName>
        <fullName evidence="1">Uncharacterized protein</fullName>
    </submittedName>
</protein>
<evidence type="ECO:0000313" key="1">
    <source>
        <dbReference type="EMBL" id="KAI1884091.1"/>
    </source>
</evidence>
<sequence>MWQNSWRYGGRLAPPGLPAPKHSTWHEKSFRNLLTPDWMSSSHTQSLVWPVSQGVQDESSPLSLLFIHEYSCTIHHIPEDLGTFSRQNFNYLTPSV</sequence>
<comment type="caution">
    <text evidence="1">The sequence shown here is derived from an EMBL/GenBank/DDBJ whole genome shotgun (WGS) entry which is preliminary data.</text>
</comment>
<keyword evidence="2" id="KW-1185">Reference proteome</keyword>
<accession>A0A8T3CJD9</accession>